<dbReference type="GO" id="GO:0003824">
    <property type="term" value="F:catalytic activity"/>
    <property type="evidence" value="ECO:0007669"/>
    <property type="project" value="InterPro"/>
</dbReference>
<dbReference type="RefSeq" id="WP_119437880.1">
    <property type="nucleotide sequence ID" value="NZ_QWGR01000005.1"/>
</dbReference>
<accession>A0A399SVT7</accession>
<protein>
    <recommendedName>
        <fullName evidence="3">Polymerase/histidinol phosphatase N-terminal domain-containing protein</fullName>
    </recommendedName>
</protein>
<reference evidence="1 2" key="1">
    <citation type="submission" date="2018-08" db="EMBL/GenBank/DDBJ databases">
        <title>Pallidiluteibacterium maritimus gen. nov., sp. nov., isolated from coastal sediment.</title>
        <authorList>
            <person name="Zhou L.Y."/>
        </authorList>
    </citation>
    <scope>NUCLEOTIDE SEQUENCE [LARGE SCALE GENOMIC DNA]</scope>
    <source>
        <strain evidence="1 2">XSD2</strain>
    </source>
</reference>
<dbReference type="InterPro" id="IPR016195">
    <property type="entry name" value="Pol/histidinol_Pase-like"/>
</dbReference>
<comment type="caution">
    <text evidence="1">The sequence shown here is derived from an EMBL/GenBank/DDBJ whole genome shotgun (WGS) entry which is preliminary data.</text>
</comment>
<dbReference type="Proteomes" id="UP000265926">
    <property type="component" value="Unassembled WGS sequence"/>
</dbReference>
<dbReference type="Gene3D" id="3.20.20.140">
    <property type="entry name" value="Metal-dependent hydrolases"/>
    <property type="match status" value="1"/>
</dbReference>
<evidence type="ECO:0008006" key="3">
    <source>
        <dbReference type="Google" id="ProtNLM"/>
    </source>
</evidence>
<proteinExistence type="predicted"/>
<evidence type="ECO:0000313" key="1">
    <source>
        <dbReference type="EMBL" id="RIJ48150.1"/>
    </source>
</evidence>
<dbReference type="EMBL" id="QWGR01000005">
    <property type="protein sequence ID" value="RIJ48150.1"/>
    <property type="molecule type" value="Genomic_DNA"/>
</dbReference>
<dbReference type="AlphaFoldDB" id="A0A399SVT7"/>
<organism evidence="1 2">
    <name type="scientific">Maribellus luteus</name>
    <dbReference type="NCBI Taxonomy" id="2305463"/>
    <lineage>
        <taxon>Bacteria</taxon>
        <taxon>Pseudomonadati</taxon>
        <taxon>Bacteroidota</taxon>
        <taxon>Bacteroidia</taxon>
        <taxon>Marinilabiliales</taxon>
        <taxon>Prolixibacteraceae</taxon>
        <taxon>Maribellus</taxon>
    </lineage>
</organism>
<gene>
    <name evidence="1" type="ORF">D1614_10460</name>
</gene>
<sequence length="441" mass="50534">MNGRKAIKKALRILKYTLFSFLGILLVLLVIGFAKPLWRNLLTYPRLEKEIAEFNQLRKETPKTTDLNTYRGVMHVHSYLSHDSEGNLNDLIPAAKNNGIDFIFLTDHPRYQLDSFPRGYQGNYDGVLIEPGSEKHGYVCWPLDTMVIDLKTNPDTIAKNVVQQGGIVFFSHTEEPRNWGNTWYQGMEMYNFHTDTKDESLLPSILNFLVNGKSYRIWALREMFDEQTAILARWDSLNTYRHHVGFSAVDTHENQNFRARYTSNGQVEWVGPNAKIIDTTDVTIFNKWLFHEPDVNGWIFRLMIDTYNEGFNYITNYVFADTLSVPSLAENIKKGHLFSAFKSLGDAKGFNYFSKNTDGKINAITGDSISISAIKSLNAVTPLPGQFRLIYNGKQVNISGIDGYNYASQGPFKKGAYRIEVHIPLHGKYVPWIYSNPIYVY</sequence>
<dbReference type="OrthoDB" id="9801679at2"/>
<evidence type="ECO:0000313" key="2">
    <source>
        <dbReference type="Proteomes" id="UP000265926"/>
    </source>
</evidence>
<dbReference type="SUPFAM" id="SSF89550">
    <property type="entry name" value="PHP domain-like"/>
    <property type="match status" value="1"/>
</dbReference>
<name>A0A399SVT7_9BACT</name>
<keyword evidence="2" id="KW-1185">Reference proteome</keyword>